<protein>
    <submittedName>
        <fullName evidence="2">Uncharacterized protein</fullName>
    </submittedName>
</protein>
<feature type="region of interest" description="Disordered" evidence="1">
    <location>
        <begin position="1"/>
        <end position="27"/>
    </location>
</feature>
<comment type="caution">
    <text evidence="2">The sequence shown here is derived from an EMBL/GenBank/DDBJ whole genome shotgun (WGS) entry which is preliminary data.</text>
</comment>
<organism evidence="2 3">
    <name type="scientific">Collybia nuda</name>
    <dbReference type="NCBI Taxonomy" id="64659"/>
    <lineage>
        <taxon>Eukaryota</taxon>
        <taxon>Fungi</taxon>
        <taxon>Dikarya</taxon>
        <taxon>Basidiomycota</taxon>
        <taxon>Agaricomycotina</taxon>
        <taxon>Agaricomycetes</taxon>
        <taxon>Agaricomycetidae</taxon>
        <taxon>Agaricales</taxon>
        <taxon>Tricholomatineae</taxon>
        <taxon>Clitocybaceae</taxon>
        <taxon>Collybia</taxon>
    </lineage>
</organism>
<proteinExistence type="predicted"/>
<gene>
    <name evidence="2" type="ORF">BDZ94DRAFT_623381</name>
</gene>
<dbReference type="EMBL" id="MU150263">
    <property type="protein sequence ID" value="KAF9463371.1"/>
    <property type="molecule type" value="Genomic_DNA"/>
</dbReference>
<dbReference type="AlphaFoldDB" id="A0A9P6CEV1"/>
<reference evidence="2" key="1">
    <citation type="submission" date="2020-11" db="EMBL/GenBank/DDBJ databases">
        <authorList>
            <consortium name="DOE Joint Genome Institute"/>
            <person name="Ahrendt S."/>
            <person name="Riley R."/>
            <person name="Andreopoulos W."/>
            <person name="Labutti K."/>
            <person name="Pangilinan J."/>
            <person name="Ruiz-Duenas F.J."/>
            <person name="Barrasa J.M."/>
            <person name="Sanchez-Garcia M."/>
            <person name="Camarero S."/>
            <person name="Miyauchi S."/>
            <person name="Serrano A."/>
            <person name="Linde D."/>
            <person name="Babiker R."/>
            <person name="Drula E."/>
            <person name="Ayuso-Fernandez I."/>
            <person name="Pacheco R."/>
            <person name="Padilla G."/>
            <person name="Ferreira P."/>
            <person name="Barriuso J."/>
            <person name="Kellner H."/>
            <person name="Castanera R."/>
            <person name="Alfaro M."/>
            <person name="Ramirez L."/>
            <person name="Pisabarro A.G."/>
            <person name="Kuo A."/>
            <person name="Tritt A."/>
            <person name="Lipzen A."/>
            <person name="He G."/>
            <person name="Yan M."/>
            <person name="Ng V."/>
            <person name="Cullen D."/>
            <person name="Martin F."/>
            <person name="Rosso M.-N."/>
            <person name="Henrissat B."/>
            <person name="Hibbett D."/>
            <person name="Martinez A.T."/>
            <person name="Grigoriev I.V."/>
        </authorList>
    </citation>
    <scope>NUCLEOTIDE SEQUENCE</scope>
    <source>
        <strain evidence="2">CBS 247.69</strain>
    </source>
</reference>
<name>A0A9P6CEV1_9AGAR</name>
<sequence>MNRYIESSSKDYLMNNTTNKSGEDSRDLDFIYTPGIEPRSIKASSSRYSISPKPEYTLEPEEENMILSRQIIEDFILRHSSPTPSSGEQLNTDSGSTPTLYTSPCPSTSISPQTSRAQLTITERNHILVSDVRTKEVQLDEVKCGKCKEWIKVSLTSIRGWEVHVNTCFNVNHLTALQIARRIELARDIRVTSFGPRHVECAFCCSRVTLKGAEDYVLKSWKLHIAHWS</sequence>
<evidence type="ECO:0000313" key="3">
    <source>
        <dbReference type="Proteomes" id="UP000807353"/>
    </source>
</evidence>
<evidence type="ECO:0000313" key="2">
    <source>
        <dbReference type="EMBL" id="KAF9463371.1"/>
    </source>
</evidence>
<keyword evidence="3" id="KW-1185">Reference proteome</keyword>
<evidence type="ECO:0000256" key="1">
    <source>
        <dbReference type="SAM" id="MobiDB-lite"/>
    </source>
</evidence>
<dbReference type="Proteomes" id="UP000807353">
    <property type="component" value="Unassembled WGS sequence"/>
</dbReference>
<feature type="region of interest" description="Disordered" evidence="1">
    <location>
        <begin position="82"/>
        <end position="116"/>
    </location>
</feature>
<accession>A0A9P6CEV1</accession>